<proteinExistence type="predicted"/>
<comment type="caution">
    <text evidence="3">The sequence shown here is derived from an EMBL/GenBank/DDBJ whole genome shotgun (WGS) entry which is preliminary data.</text>
</comment>
<dbReference type="InterPro" id="IPR007349">
    <property type="entry name" value="DUF418"/>
</dbReference>
<keyword evidence="1" id="KW-0812">Transmembrane</keyword>
<keyword evidence="1" id="KW-0472">Membrane</keyword>
<dbReference type="InterPro" id="IPR052529">
    <property type="entry name" value="Bact_Transport_Assoc"/>
</dbReference>
<dbReference type="Proteomes" id="UP000292085">
    <property type="component" value="Unassembled WGS sequence"/>
</dbReference>
<feature type="transmembrane region" description="Helical" evidence="1">
    <location>
        <begin position="12"/>
        <end position="32"/>
    </location>
</feature>
<feature type="transmembrane region" description="Helical" evidence="1">
    <location>
        <begin position="385"/>
        <end position="407"/>
    </location>
</feature>
<feature type="transmembrane region" description="Helical" evidence="1">
    <location>
        <begin position="252"/>
        <end position="272"/>
    </location>
</feature>
<evidence type="ECO:0000256" key="1">
    <source>
        <dbReference type="SAM" id="Phobius"/>
    </source>
</evidence>
<dbReference type="PANTHER" id="PTHR30590">
    <property type="entry name" value="INNER MEMBRANE PROTEIN"/>
    <property type="match status" value="1"/>
</dbReference>
<feature type="transmembrane region" description="Helical" evidence="1">
    <location>
        <begin position="148"/>
        <end position="165"/>
    </location>
</feature>
<dbReference type="PANTHER" id="PTHR30590:SF2">
    <property type="entry name" value="INNER MEMBRANE PROTEIN"/>
    <property type="match status" value="1"/>
</dbReference>
<name>A0A4Q6Y0Q3_9SPHN</name>
<organism evidence="3 4">
    <name type="scientific">Sphingomonas populi</name>
    <dbReference type="NCBI Taxonomy" id="2484750"/>
    <lineage>
        <taxon>Bacteria</taxon>
        <taxon>Pseudomonadati</taxon>
        <taxon>Pseudomonadota</taxon>
        <taxon>Alphaproteobacteria</taxon>
        <taxon>Sphingomonadales</taxon>
        <taxon>Sphingomonadaceae</taxon>
        <taxon>Sphingomonas</taxon>
    </lineage>
</organism>
<keyword evidence="4" id="KW-1185">Reference proteome</keyword>
<dbReference type="OrthoDB" id="9807744at2"/>
<gene>
    <name evidence="3" type="ORF">EWE75_14665</name>
</gene>
<feature type="domain" description="DUF418" evidence="2">
    <location>
        <begin position="267"/>
        <end position="424"/>
    </location>
</feature>
<feature type="transmembrane region" description="Helical" evidence="1">
    <location>
        <begin position="357"/>
        <end position="379"/>
    </location>
</feature>
<sequence>MTTAAEPDGAPRIAVLDILRGVAILGILFMNINDMGQSLIASFDDIRHLGWSPTDQAAWWLREVFADGTARCMLEMLFGAGMVILTTRAAEAAGHLQVLGRYYVRNLILFAFGVVHVFILLWPGEILHTYGIAALIAFLFARLPGKWLILLGLNLAAFTFVTGALDLNTVIQRHATLAQVAIKQHNGVPLDADDRKAIAAQKKHEVSKAKRDREMATRVVAEDTARRGTAFSWAKMQWSIIIMMESYGLEALFVWEAASTMLIGAGLFKLGLLQGQRSRRFYVGMTVIAYAIGLSLRAISAWQTMRFDDAPKLDWATSELARLAVTLGHIGLINLLVTTVFGARLLRPFVAAGRTALTLYIAQTLICLWLLFPPFALALYGKLTWGPLMVVAFVIDAVLLWVANVYVRHYAIAPVEWAWRSLIEGRRLPWRKPAPLRTASASR</sequence>
<feature type="transmembrane region" description="Helical" evidence="1">
    <location>
        <begin position="102"/>
        <end position="121"/>
    </location>
</feature>
<accession>A0A4Q6Y0Q3</accession>
<keyword evidence="1" id="KW-1133">Transmembrane helix</keyword>
<protein>
    <submittedName>
        <fullName evidence="3">DUF418 domain-containing protein</fullName>
    </submittedName>
</protein>
<evidence type="ECO:0000313" key="3">
    <source>
        <dbReference type="EMBL" id="RZF63752.1"/>
    </source>
</evidence>
<feature type="transmembrane region" description="Helical" evidence="1">
    <location>
        <begin position="127"/>
        <end position="143"/>
    </location>
</feature>
<evidence type="ECO:0000259" key="2">
    <source>
        <dbReference type="Pfam" id="PF04235"/>
    </source>
</evidence>
<evidence type="ECO:0000313" key="4">
    <source>
        <dbReference type="Proteomes" id="UP000292085"/>
    </source>
</evidence>
<reference evidence="3 4" key="1">
    <citation type="submission" date="2019-02" db="EMBL/GenBank/DDBJ databases">
        <authorList>
            <person name="Li Y."/>
        </authorList>
    </citation>
    <scope>NUCLEOTIDE SEQUENCE [LARGE SCALE GENOMIC DNA]</scope>
    <source>
        <strain evidence="3 4">3-7</strain>
    </source>
</reference>
<dbReference type="AlphaFoldDB" id="A0A4Q6Y0Q3"/>
<dbReference type="EMBL" id="SGIS01000022">
    <property type="protein sequence ID" value="RZF63752.1"/>
    <property type="molecule type" value="Genomic_DNA"/>
</dbReference>
<feature type="transmembrane region" description="Helical" evidence="1">
    <location>
        <begin position="320"/>
        <end position="345"/>
    </location>
</feature>
<feature type="transmembrane region" description="Helical" evidence="1">
    <location>
        <begin position="281"/>
        <end position="300"/>
    </location>
</feature>
<dbReference type="Pfam" id="PF04235">
    <property type="entry name" value="DUF418"/>
    <property type="match status" value="1"/>
</dbReference>